<dbReference type="CDD" id="cd07521">
    <property type="entry name" value="HAD_FCP1-like"/>
    <property type="match status" value="1"/>
</dbReference>
<dbReference type="EMBL" id="JACMSC010000018">
    <property type="protein sequence ID" value="KAG6477360.1"/>
    <property type="molecule type" value="Genomic_DNA"/>
</dbReference>
<feature type="region of interest" description="Disordered" evidence="1">
    <location>
        <begin position="80"/>
        <end position="103"/>
    </location>
</feature>
<feature type="region of interest" description="Disordered" evidence="1">
    <location>
        <begin position="1"/>
        <end position="38"/>
    </location>
</feature>
<dbReference type="InterPro" id="IPR050365">
    <property type="entry name" value="TIM50"/>
</dbReference>
<accession>A0A8J5K9C2</accession>
<organism evidence="3 4">
    <name type="scientific">Zingiber officinale</name>
    <name type="common">Ginger</name>
    <name type="synonym">Amomum zingiber</name>
    <dbReference type="NCBI Taxonomy" id="94328"/>
    <lineage>
        <taxon>Eukaryota</taxon>
        <taxon>Viridiplantae</taxon>
        <taxon>Streptophyta</taxon>
        <taxon>Embryophyta</taxon>
        <taxon>Tracheophyta</taxon>
        <taxon>Spermatophyta</taxon>
        <taxon>Magnoliopsida</taxon>
        <taxon>Liliopsida</taxon>
        <taxon>Zingiberales</taxon>
        <taxon>Zingiberaceae</taxon>
        <taxon>Zingiber</taxon>
    </lineage>
</organism>
<feature type="compositionally biased region" description="Low complexity" evidence="1">
    <location>
        <begin position="88"/>
        <end position="100"/>
    </location>
</feature>
<proteinExistence type="predicted"/>
<evidence type="ECO:0000313" key="3">
    <source>
        <dbReference type="EMBL" id="KAG6477360.1"/>
    </source>
</evidence>
<dbReference type="AlphaFoldDB" id="A0A8J5K9C2"/>
<dbReference type="GO" id="GO:0016791">
    <property type="term" value="F:phosphatase activity"/>
    <property type="evidence" value="ECO:0007669"/>
    <property type="project" value="InterPro"/>
</dbReference>
<sequence>MVSKFATRASSCRSRSPVGHHAAGGKKITPRSSPSPIKAAIARSVRSCRRRLTKFFSHIAILGGVSSSPQNHGFLRLGSTPTKPLLHPTPMATPAAEAPAELPPPSFPEKKTVFLDLDETLVHSRTDPPPDRYDFTVHPSIDGRVVPFYVLKRPGADELLRAAAGDFEVVVFTAGLREYASLVLDRLDPAGNLIAHRLYRDSCREMEGKLVKDLARVGRALDRAVLVDDNPNAYVLQPENALRVTPFSDDLCDRELSKVIKFFEVAALFEDMRDAVAYYRSELGDHKPKPVCLLP</sequence>
<dbReference type="OrthoDB" id="277011at2759"/>
<dbReference type="SMART" id="SM00577">
    <property type="entry name" value="CPDc"/>
    <property type="match status" value="1"/>
</dbReference>
<evidence type="ECO:0000259" key="2">
    <source>
        <dbReference type="PROSITE" id="PS50969"/>
    </source>
</evidence>
<dbReference type="Proteomes" id="UP000734854">
    <property type="component" value="Unassembled WGS sequence"/>
</dbReference>
<reference evidence="3 4" key="1">
    <citation type="submission" date="2020-08" db="EMBL/GenBank/DDBJ databases">
        <title>Plant Genome Project.</title>
        <authorList>
            <person name="Zhang R.-G."/>
        </authorList>
    </citation>
    <scope>NUCLEOTIDE SEQUENCE [LARGE SCALE GENOMIC DNA]</scope>
    <source>
        <tissue evidence="3">Rhizome</tissue>
    </source>
</reference>
<protein>
    <recommendedName>
        <fullName evidence="2">FCP1 homology domain-containing protein</fullName>
    </recommendedName>
</protein>
<dbReference type="FunFam" id="3.40.50.1000:FF:000093">
    <property type="entry name" value="NLI interacting factor-like phosphatase family protein"/>
    <property type="match status" value="1"/>
</dbReference>
<dbReference type="Pfam" id="PF03031">
    <property type="entry name" value="NIF"/>
    <property type="match status" value="1"/>
</dbReference>
<keyword evidence="4" id="KW-1185">Reference proteome</keyword>
<feature type="domain" description="FCP1 homology" evidence="2">
    <location>
        <begin position="106"/>
        <end position="266"/>
    </location>
</feature>
<dbReference type="InterPro" id="IPR011948">
    <property type="entry name" value="Dullard_phosphatase"/>
</dbReference>
<gene>
    <name evidence="3" type="ORF">ZIOFF_066613</name>
</gene>
<evidence type="ECO:0000256" key="1">
    <source>
        <dbReference type="SAM" id="MobiDB-lite"/>
    </source>
</evidence>
<dbReference type="PANTHER" id="PTHR12210">
    <property type="entry name" value="DULLARD PROTEIN PHOSPHATASE"/>
    <property type="match status" value="1"/>
</dbReference>
<evidence type="ECO:0000313" key="4">
    <source>
        <dbReference type="Proteomes" id="UP000734854"/>
    </source>
</evidence>
<dbReference type="NCBIfam" id="TIGR02251">
    <property type="entry name" value="HIF-SF_euk"/>
    <property type="match status" value="1"/>
</dbReference>
<dbReference type="InterPro" id="IPR004274">
    <property type="entry name" value="FCP1_dom"/>
</dbReference>
<dbReference type="PROSITE" id="PS50969">
    <property type="entry name" value="FCP1"/>
    <property type="match status" value="1"/>
</dbReference>
<comment type="caution">
    <text evidence="3">The sequence shown here is derived from an EMBL/GenBank/DDBJ whole genome shotgun (WGS) entry which is preliminary data.</text>
</comment>
<name>A0A8J5K9C2_ZINOF</name>